<sequence>MSRFRKNLPPLDALVFLESAGRLQSFTAAARELNVSQAAVSKRVRQLEDWLGVTLIERVGRGIRTTHEGDRLVARVGMSLDFLEETIADLRAPSRPSVRLASMTALAMFWLQPRLRDFALSDRACDIALTLSDKPSELLSGTHDLVLIYGDGRFSGWQATQIMSERLQPVCAPSLARDIDSDDGFTALKQATGLLDFPRSGPDWIDWAQWARLPGAPDIGGWQRTGCANYAHSIGLALRGEGIALGSLPLLSDEVRSGRLCTLLPEPVTTSRGYWLLHRDDGAVSDLVAGVRDFLLEEAAADR</sequence>
<dbReference type="PANTHER" id="PTHR30537:SF26">
    <property type="entry name" value="GLYCINE CLEAVAGE SYSTEM TRANSCRIPTIONAL ACTIVATOR"/>
    <property type="match status" value="1"/>
</dbReference>
<evidence type="ECO:0000313" key="7">
    <source>
        <dbReference type="Proteomes" id="UP000598467"/>
    </source>
</evidence>
<dbReference type="InterPro" id="IPR036390">
    <property type="entry name" value="WH_DNA-bd_sf"/>
</dbReference>
<keyword evidence="2" id="KW-0805">Transcription regulation</keyword>
<dbReference type="InterPro" id="IPR000847">
    <property type="entry name" value="LysR_HTH_N"/>
</dbReference>
<evidence type="ECO:0000256" key="3">
    <source>
        <dbReference type="ARBA" id="ARBA00023125"/>
    </source>
</evidence>
<dbReference type="Proteomes" id="UP000598467">
    <property type="component" value="Unassembled WGS sequence"/>
</dbReference>
<dbReference type="GO" id="GO:0006351">
    <property type="term" value="P:DNA-templated transcription"/>
    <property type="evidence" value="ECO:0007669"/>
    <property type="project" value="TreeGrafter"/>
</dbReference>
<evidence type="ECO:0000259" key="5">
    <source>
        <dbReference type="PROSITE" id="PS50931"/>
    </source>
</evidence>
<dbReference type="Gene3D" id="3.40.190.10">
    <property type="entry name" value="Periplasmic binding protein-like II"/>
    <property type="match status" value="2"/>
</dbReference>
<dbReference type="InterPro" id="IPR058163">
    <property type="entry name" value="LysR-type_TF_proteobact-type"/>
</dbReference>
<dbReference type="SUPFAM" id="SSF46785">
    <property type="entry name" value="Winged helix' DNA-binding domain"/>
    <property type="match status" value="1"/>
</dbReference>
<proteinExistence type="inferred from homology"/>
<comment type="caution">
    <text evidence="6">The sequence shown here is derived from an EMBL/GenBank/DDBJ whole genome shotgun (WGS) entry which is preliminary data.</text>
</comment>
<dbReference type="RefSeq" id="WP_190289554.1">
    <property type="nucleotide sequence ID" value="NZ_JABFCZ010000002.1"/>
</dbReference>
<evidence type="ECO:0000256" key="2">
    <source>
        <dbReference type="ARBA" id="ARBA00023015"/>
    </source>
</evidence>
<dbReference type="EMBL" id="JABFCZ010000002">
    <property type="protein sequence ID" value="MBD1544873.1"/>
    <property type="molecule type" value="Genomic_DNA"/>
</dbReference>
<dbReference type="PRINTS" id="PR00039">
    <property type="entry name" value="HTHLYSR"/>
</dbReference>
<feature type="domain" description="HTH lysR-type" evidence="5">
    <location>
        <begin position="9"/>
        <end position="66"/>
    </location>
</feature>
<evidence type="ECO:0000313" key="6">
    <source>
        <dbReference type="EMBL" id="MBD1544873.1"/>
    </source>
</evidence>
<keyword evidence="4" id="KW-0804">Transcription</keyword>
<evidence type="ECO:0000256" key="4">
    <source>
        <dbReference type="ARBA" id="ARBA00023163"/>
    </source>
</evidence>
<protein>
    <submittedName>
        <fullName evidence="6">LysR family transcriptional regulator</fullName>
    </submittedName>
</protein>
<dbReference type="PANTHER" id="PTHR30537">
    <property type="entry name" value="HTH-TYPE TRANSCRIPTIONAL REGULATOR"/>
    <property type="match status" value="1"/>
</dbReference>
<comment type="similarity">
    <text evidence="1">Belongs to the LysR transcriptional regulatory family.</text>
</comment>
<keyword evidence="3" id="KW-0238">DNA-binding</keyword>
<dbReference type="Pfam" id="PF00126">
    <property type="entry name" value="HTH_1"/>
    <property type="match status" value="1"/>
</dbReference>
<dbReference type="Pfam" id="PF03466">
    <property type="entry name" value="LysR_substrate"/>
    <property type="match status" value="1"/>
</dbReference>
<evidence type="ECO:0000256" key="1">
    <source>
        <dbReference type="ARBA" id="ARBA00009437"/>
    </source>
</evidence>
<dbReference type="InterPro" id="IPR005119">
    <property type="entry name" value="LysR_subst-bd"/>
</dbReference>
<dbReference type="AlphaFoldDB" id="A0A926NX73"/>
<reference evidence="6" key="1">
    <citation type="submission" date="2020-05" db="EMBL/GenBank/DDBJ databases">
        <title>Identification of trans-AT polyketide cluster in two marine bacteria, producers of a novel glutaramide-containing polyketide sesbanimide D and analogs.</title>
        <authorList>
            <person name="Kacar D."/>
            <person name="Rodriguez P."/>
            <person name="Canedo L."/>
            <person name="Gonzalez E."/>
            <person name="Galan B."/>
            <person name="De La Calle F."/>
            <person name="Garcia J.L."/>
        </authorList>
    </citation>
    <scope>NUCLEOTIDE SEQUENCE</scope>
    <source>
        <strain evidence="6">PHM038</strain>
    </source>
</reference>
<name>A0A926NX73_9HYPH</name>
<dbReference type="GO" id="GO:0043565">
    <property type="term" value="F:sequence-specific DNA binding"/>
    <property type="evidence" value="ECO:0007669"/>
    <property type="project" value="TreeGrafter"/>
</dbReference>
<accession>A0A926NX73</accession>
<dbReference type="SUPFAM" id="SSF53850">
    <property type="entry name" value="Periplasmic binding protein-like II"/>
    <property type="match status" value="1"/>
</dbReference>
<dbReference type="PROSITE" id="PS50931">
    <property type="entry name" value="HTH_LYSR"/>
    <property type="match status" value="1"/>
</dbReference>
<dbReference type="Gene3D" id="1.10.10.10">
    <property type="entry name" value="Winged helix-like DNA-binding domain superfamily/Winged helix DNA-binding domain"/>
    <property type="match status" value="1"/>
</dbReference>
<dbReference type="InterPro" id="IPR036388">
    <property type="entry name" value="WH-like_DNA-bd_sf"/>
</dbReference>
<gene>
    <name evidence="6" type="ORF">HK439_01245</name>
</gene>
<dbReference type="GO" id="GO:0003700">
    <property type="term" value="F:DNA-binding transcription factor activity"/>
    <property type="evidence" value="ECO:0007669"/>
    <property type="project" value="InterPro"/>
</dbReference>
<organism evidence="6 7">
    <name type="scientific">Roseibium aggregatum</name>
    <dbReference type="NCBI Taxonomy" id="187304"/>
    <lineage>
        <taxon>Bacteria</taxon>
        <taxon>Pseudomonadati</taxon>
        <taxon>Pseudomonadota</taxon>
        <taxon>Alphaproteobacteria</taxon>
        <taxon>Hyphomicrobiales</taxon>
        <taxon>Stappiaceae</taxon>
        <taxon>Roseibium</taxon>
    </lineage>
</organism>